<comment type="subcellular location">
    <subcellularLocation>
        <location evidence="2">Cell membrane</location>
        <topology evidence="2">Lipid-anchor</topology>
    </subcellularLocation>
</comment>
<dbReference type="PANTHER" id="PTHR30203">
    <property type="entry name" value="OUTER MEMBRANE CATION EFFLUX PROTEIN"/>
    <property type="match status" value="1"/>
</dbReference>
<keyword evidence="4" id="KW-1185">Reference proteome</keyword>
<keyword evidence="2" id="KW-0564">Palmitate</keyword>
<evidence type="ECO:0000313" key="3">
    <source>
        <dbReference type="EMBL" id="MFC7299871.1"/>
    </source>
</evidence>
<dbReference type="PANTHER" id="PTHR30203:SF32">
    <property type="entry name" value="CATION EFFLUX SYSTEM PROTEIN CUSC"/>
    <property type="match status" value="1"/>
</dbReference>
<keyword evidence="2" id="KW-0472">Membrane</keyword>
<keyword evidence="2" id="KW-0812">Transmembrane</keyword>
<dbReference type="InterPro" id="IPR010131">
    <property type="entry name" value="MdtP/NodT-like"/>
</dbReference>
<dbReference type="Proteomes" id="UP001596379">
    <property type="component" value="Unassembled WGS sequence"/>
</dbReference>
<evidence type="ECO:0000256" key="2">
    <source>
        <dbReference type="RuleBase" id="RU362097"/>
    </source>
</evidence>
<organism evidence="3 4">
    <name type="scientific">Herminiimonas aquatilis</name>
    <dbReference type="NCBI Taxonomy" id="345342"/>
    <lineage>
        <taxon>Bacteria</taxon>
        <taxon>Pseudomonadati</taxon>
        <taxon>Pseudomonadota</taxon>
        <taxon>Betaproteobacteria</taxon>
        <taxon>Burkholderiales</taxon>
        <taxon>Oxalobacteraceae</taxon>
        <taxon>Herminiimonas</taxon>
    </lineage>
</organism>
<dbReference type="EMBL" id="JBHTCC010000004">
    <property type="protein sequence ID" value="MFC7299871.1"/>
    <property type="molecule type" value="Genomic_DNA"/>
</dbReference>
<dbReference type="SUPFAM" id="SSF56954">
    <property type="entry name" value="Outer membrane efflux proteins (OEP)"/>
    <property type="match status" value="1"/>
</dbReference>
<dbReference type="RefSeq" id="WP_012078883.1">
    <property type="nucleotide sequence ID" value="NZ_JBHTCC010000004.1"/>
</dbReference>
<reference evidence="4" key="1">
    <citation type="journal article" date="2019" name="Int. J. Syst. Evol. Microbiol.">
        <title>The Global Catalogue of Microorganisms (GCM) 10K type strain sequencing project: providing services to taxonomists for standard genome sequencing and annotation.</title>
        <authorList>
            <consortium name="The Broad Institute Genomics Platform"/>
            <consortium name="The Broad Institute Genome Sequencing Center for Infectious Disease"/>
            <person name="Wu L."/>
            <person name="Ma J."/>
        </authorList>
    </citation>
    <scope>NUCLEOTIDE SEQUENCE [LARGE SCALE GENOMIC DNA]</scope>
    <source>
        <strain evidence="4">CCUG 36956</strain>
    </source>
</reference>
<dbReference type="PROSITE" id="PS51257">
    <property type="entry name" value="PROKAR_LIPOPROTEIN"/>
    <property type="match status" value="1"/>
</dbReference>
<comment type="similarity">
    <text evidence="1 2">Belongs to the outer membrane factor (OMF) (TC 1.B.17) family.</text>
</comment>
<dbReference type="Pfam" id="PF02321">
    <property type="entry name" value="OEP"/>
    <property type="match status" value="2"/>
</dbReference>
<keyword evidence="2" id="KW-0449">Lipoprotein</keyword>
<keyword evidence="2" id="KW-1134">Transmembrane beta strand</keyword>
<dbReference type="InterPro" id="IPR003423">
    <property type="entry name" value="OMP_efflux"/>
</dbReference>
<comment type="caution">
    <text evidence="3">The sequence shown here is derived from an EMBL/GenBank/DDBJ whole genome shotgun (WGS) entry which is preliminary data.</text>
</comment>
<dbReference type="NCBIfam" id="TIGR01845">
    <property type="entry name" value="outer_NodT"/>
    <property type="match status" value="1"/>
</dbReference>
<evidence type="ECO:0000313" key="4">
    <source>
        <dbReference type="Proteomes" id="UP001596379"/>
    </source>
</evidence>
<sequence length="476" mass="52237">MKSFNLRVVVQLSYATVLSSILVGCSLAPVYERPDLPVSKTWPDQRLANERNSPDVTASEIDWKEFFIDQNLSQVIQIALNNNRDLRVAALNIDRARALYGVQGADRLPSVGVGTSGARQRTPADLNDKGFSDVTSTYSAGIGITSFELDFFGRIKNLSQAALERYIATDEARRSAQIALISEVAMRYQALAADHRLWQLANNTLSTRLDSHARQQSLLEQGASSELDLRQSESLLEAARVALAQQTRQRAVDQNALRLLVGATIDPSLLPSGMSDALPAMLADIPVGLPSDLISTRPDIRQHEAILRSENASIGAARAAFFPRISLTGSLGTSSSELSGLFEAGSRSWSFLPQVSLPIFDVGRNRANLNVAKADRDIAIAEYEKSIQIAFREVADALAGTDTLKEELRASTAQERAERVRYVLSKQRYESGYASYLEFLDAQRSLFAIQQKTIVTELAEMQNKIGLYKALGGGWK</sequence>
<accession>A0ABW2J8Y4</accession>
<name>A0ABW2J8Y4_9BURK</name>
<dbReference type="Gene3D" id="1.20.1600.10">
    <property type="entry name" value="Outer membrane efflux proteins (OEP)"/>
    <property type="match status" value="1"/>
</dbReference>
<evidence type="ECO:0000256" key="1">
    <source>
        <dbReference type="ARBA" id="ARBA00007613"/>
    </source>
</evidence>
<proteinExistence type="inferred from homology"/>
<dbReference type="Gene3D" id="2.20.200.10">
    <property type="entry name" value="Outer membrane efflux proteins (OEP)"/>
    <property type="match status" value="1"/>
</dbReference>
<gene>
    <name evidence="3" type="ORF">ACFQO0_15640</name>
</gene>
<protein>
    <submittedName>
        <fullName evidence="3">Efflux transporter outer membrane subunit</fullName>
    </submittedName>
</protein>